<accession>A0A942TGU3</accession>
<organism evidence="1 2">
    <name type="scientific">Lederbergia citri</name>
    <dbReference type="NCBI Taxonomy" id="2833580"/>
    <lineage>
        <taxon>Bacteria</taxon>
        <taxon>Bacillati</taxon>
        <taxon>Bacillota</taxon>
        <taxon>Bacilli</taxon>
        <taxon>Bacillales</taxon>
        <taxon>Bacillaceae</taxon>
        <taxon>Lederbergia</taxon>
    </lineage>
</organism>
<name>A0A942TGU3_9BACI</name>
<dbReference type="AlphaFoldDB" id="A0A942TGU3"/>
<reference evidence="1 2" key="1">
    <citation type="submission" date="2021-05" db="EMBL/GenBank/DDBJ databases">
        <title>Novel Bacillus species.</title>
        <authorList>
            <person name="Liu G."/>
        </authorList>
    </citation>
    <scope>NUCLEOTIDE SEQUENCE [LARGE SCALE GENOMIC DNA]</scope>
    <source>
        <strain evidence="2">FJAT-49780</strain>
    </source>
</reference>
<dbReference type="Pfam" id="PF09148">
    <property type="entry name" value="DUF1934"/>
    <property type="match status" value="1"/>
</dbReference>
<dbReference type="InterPro" id="IPR015231">
    <property type="entry name" value="DUF1934"/>
</dbReference>
<proteinExistence type="predicted"/>
<comment type="caution">
    <text evidence="1">The sequence shown here is derived from an EMBL/GenBank/DDBJ whole genome shotgun (WGS) entry which is preliminary data.</text>
</comment>
<dbReference type="EMBL" id="JAGYPG010000002">
    <property type="protein sequence ID" value="MBS4195892.1"/>
    <property type="molecule type" value="Genomic_DNA"/>
</dbReference>
<keyword evidence="2" id="KW-1185">Reference proteome</keyword>
<sequence length="139" mass="16017">MTVDTQNPVKIQLTTRVRIDDEIETYELTVFGTRYQKGKTIYLKYDEIQEEGTIHTVVKILQDEATILRSGLLKMRLSFSLSEQKHGTHESTLGTIFLMTDTKKLSHENGKLSLAYDLSMQGTLAGYYEMDLEYKEDKL</sequence>
<dbReference type="Proteomes" id="UP000681414">
    <property type="component" value="Unassembled WGS sequence"/>
</dbReference>
<dbReference type="InterPro" id="IPR012674">
    <property type="entry name" value="Calycin"/>
</dbReference>
<dbReference type="SUPFAM" id="SSF50814">
    <property type="entry name" value="Lipocalins"/>
    <property type="match status" value="1"/>
</dbReference>
<protein>
    <submittedName>
        <fullName evidence="1">DUF1934 family protein</fullName>
    </submittedName>
</protein>
<evidence type="ECO:0000313" key="2">
    <source>
        <dbReference type="Proteomes" id="UP000681414"/>
    </source>
</evidence>
<dbReference type="Gene3D" id="2.40.128.20">
    <property type="match status" value="1"/>
</dbReference>
<gene>
    <name evidence="1" type="ORF">KHA97_12560</name>
</gene>
<evidence type="ECO:0000313" key="1">
    <source>
        <dbReference type="EMBL" id="MBS4195892.1"/>
    </source>
</evidence>